<name>A0ABS1J9H1_9BACL</name>
<dbReference type="EMBL" id="JAEQNB010000002">
    <property type="protein sequence ID" value="MBL0386926.1"/>
    <property type="molecule type" value="Genomic_DNA"/>
</dbReference>
<dbReference type="Proteomes" id="UP000602284">
    <property type="component" value="Unassembled WGS sequence"/>
</dbReference>
<dbReference type="Gene3D" id="3.90.660.50">
    <property type="match status" value="1"/>
</dbReference>
<dbReference type="PANTHER" id="PTHR43734">
    <property type="entry name" value="PHYTOENE DESATURASE"/>
    <property type="match status" value="1"/>
</dbReference>
<keyword evidence="4" id="KW-1185">Reference proteome</keyword>
<dbReference type="InterPro" id="IPR036188">
    <property type="entry name" value="FAD/NAD-bd_sf"/>
</dbReference>
<sequence length="426" mass="46306">MERWDVVVIGGGLSGLTAAVYLAKQGLRTLVLEQSSRWGGRGATDEREGSLFNIGPHALSNQGQGRKILQELGLDPDAGEVVLGGRLVTQSGVHGLPVSALELLKTTAFSFREKIELARVMGKVSKAVPEASMQLTLAEWVEQNARHENVRKFLYALFRLGSYSNAPTRVSAGVCLRQFQVGGGGVRYLHGGWQAMVDSLADKARSAGAVLRTEQKVIAISGTHPEMKVVLADGREIATQHIVAAINPQVAHQLTGAVPNSHLAKVCKRLIPVLGAALDVSLRRLPDPNTDFALHLDRPYYYSNHSSVARLTRDDRHVVLHLFKYLSPDDTPDAARDRAELEGFLDLLQPGWKNEVITSRFLPRIAVTYGLQTVERVGSHEPENVVPDIPGLFLAGDWTVCDAMLADAAFVSGKETAQRILSVAIL</sequence>
<organism evidence="3 4">
    <name type="scientific">Tumebacillus amylolyticus</name>
    <dbReference type="NCBI Taxonomy" id="2801339"/>
    <lineage>
        <taxon>Bacteria</taxon>
        <taxon>Bacillati</taxon>
        <taxon>Bacillota</taxon>
        <taxon>Bacilli</taxon>
        <taxon>Bacillales</taxon>
        <taxon>Alicyclobacillaceae</taxon>
        <taxon>Tumebacillus</taxon>
    </lineage>
</organism>
<dbReference type="InterPro" id="IPR002937">
    <property type="entry name" value="Amino_oxidase"/>
</dbReference>
<dbReference type="SUPFAM" id="SSF51905">
    <property type="entry name" value="FAD/NAD(P)-binding domain"/>
    <property type="match status" value="1"/>
</dbReference>
<comment type="similarity">
    <text evidence="1">Belongs to the carotenoid/retinoid oxidoreductase family. CrtN subfamily.</text>
</comment>
<gene>
    <name evidence="3" type="ORF">JJB07_09695</name>
</gene>
<comment type="caution">
    <text evidence="3">The sequence shown here is derived from an EMBL/GenBank/DDBJ whole genome shotgun (WGS) entry which is preliminary data.</text>
</comment>
<evidence type="ECO:0000313" key="3">
    <source>
        <dbReference type="EMBL" id="MBL0386926.1"/>
    </source>
</evidence>
<dbReference type="PRINTS" id="PR00411">
    <property type="entry name" value="PNDRDTASEI"/>
</dbReference>
<dbReference type="Pfam" id="PF01593">
    <property type="entry name" value="Amino_oxidase"/>
    <property type="match status" value="1"/>
</dbReference>
<evidence type="ECO:0000313" key="4">
    <source>
        <dbReference type="Proteomes" id="UP000602284"/>
    </source>
</evidence>
<protein>
    <submittedName>
        <fullName evidence="3">NAD(P)/FAD-dependent oxidoreductase</fullName>
    </submittedName>
</protein>
<dbReference type="PANTHER" id="PTHR43734:SF1">
    <property type="entry name" value="PHYTOENE DESATURASE"/>
    <property type="match status" value="1"/>
</dbReference>
<feature type="domain" description="Amine oxidase" evidence="2">
    <location>
        <begin position="13"/>
        <end position="421"/>
    </location>
</feature>
<reference evidence="3 4" key="1">
    <citation type="submission" date="2021-01" db="EMBL/GenBank/DDBJ databases">
        <title>Tumebacillus sp. strain ITR2 16S ribosomal RNA gene Genome sequencing and assembly.</title>
        <authorList>
            <person name="Kang M."/>
        </authorList>
    </citation>
    <scope>NUCLEOTIDE SEQUENCE [LARGE SCALE GENOMIC DNA]</scope>
    <source>
        <strain evidence="3 4">ITR2</strain>
    </source>
</reference>
<proteinExistence type="inferred from homology"/>
<dbReference type="Gene3D" id="3.50.50.60">
    <property type="entry name" value="FAD/NAD(P)-binding domain"/>
    <property type="match status" value="1"/>
</dbReference>
<accession>A0ABS1J9H1</accession>
<evidence type="ECO:0000256" key="1">
    <source>
        <dbReference type="ARBA" id="ARBA00038322"/>
    </source>
</evidence>
<evidence type="ECO:0000259" key="2">
    <source>
        <dbReference type="Pfam" id="PF01593"/>
    </source>
</evidence>
<dbReference type="RefSeq" id="WP_201634239.1">
    <property type="nucleotide sequence ID" value="NZ_JAEQNB010000002.1"/>
</dbReference>
<dbReference type="PRINTS" id="PR00368">
    <property type="entry name" value="FADPNR"/>
</dbReference>